<protein>
    <submittedName>
        <fullName evidence="2">Uncharacterized protein</fullName>
    </submittedName>
</protein>
<gene>
    <name evidence="2" type="ORF">JYZ213_LOCUS39537</name>
</gene>
<dbReference type="Proteomes" id="UP000663845">
    <property type="component" value="Unassembled WGS sequence"/>
</dbReference>
<comment type="caution">
    <text evidence="2">The sequence shown here is derived from an EMBL/GenBank/DDBJ whole genome shotgun (WGS) entry which is preliminary data.</text>
</comment>
<evidence type="ECO:0000313" key="3">
    <source>
        <dbReference type="Proteomes" id="UP000663845"/>
    </source>
</evidence>
<evidence type="ECO:0000256" key="1">
    <source>
        <dbReference type="SAM" id="MobiDB-lite"/>
    </source>
</evidence>
<feature type="region of interest" description="Disordered" evidence="1">
    <location>
        <begin position="344"/>
        <end position="436"/>
    </location>
</feature>
<organism evidence="2 3">
    <name type="scientific">Adineta steineri</name>
    <dbReference type="NCBI Taxonomy" id="433720"/>
    <lineage>
        <taxon>Eukaryota</taxon>
        <taxon>Metazoa</taxon>
        <taxon>Spiralia</taxon>
        <taxon>Gnathifera</taxon>
        <taxon>Rotifera</taxon>
        <taxon>Eurotatoria</taxon>
        <taxon>Bdelloidea</taxon>
        <taxon>Adinetida</taxon>
        <taxon>Adinetidae</taxon>
        <taxon>Adineta</taxon>
    </lineage>
</organism>
<feature type="compositionally biased region" description="Polar residues" evidence="1">
    <location>
        <begin position="344"/>
        <end position="356"/>
    </location>
</feature>
<accession>A0A815N102</accession>
<reference evidence="2" key="1">
    <citation type="submission" date="2021-02" db="EMBL/GenBank/DDBJ databases">
        <authorList>
            <person name="Nowell W R."/>
        </authorList>
    </citation>
    <scope>NUCLEOTIDE SEQUENCE</scope>
</reference>
<dbReference type="AlphaFoldDB" id="A0A815N102"/>
<feature type="compositionally biased region" description="Polar residues" evidence="1">
    <location>
        <begin position="371"/>
        <end position="382"/>
    </location>
</feature>
<name>A0A815N102_9BILA</name>
<sequence>MLNNVERISQLIPKLKQQLIFLEEREKLFRKVDDGSISYDGSLFNISTIPKTPVFTLPNAQTSPAVSPYSKSPSSIYLTNTNFSSTMVMENSTTDEFLTAAGVPSSFPDVYEVPVLPKALLKDIEGGNLKSFGPHCQGRQILIDAVVHDLIENYNLFYLSKAQYNIVGSALVRCLRLPSTTENLTIWKDALQTKLKRTRADHPNNSLVQGFPLKYSKLGSGRPVKQKSGTIATRDRHKQMVIMPHNNELSDEIQSKVIQLQSFSQLDINTQLCLWKETFIFRRQLVRDQSTSDVMKNFPAYSDAVLVFEEVKMLMNIDLSKEVRRQVPVLLDKLVETPAFISEPTASIDSSNSSTDIAYDPNDCNNNNENVSLSDCSPQVQKNNKRKQILTEEEQDDTLMNNAPQENVESSKSRRALANRTNSTVVPRKTKRQRRT</sequence>
<proteinExistence type="predicted"/>
<evidence type="ECO:0000313" key="2">
    <source>
        <dbReference type="EMBL" id="CAF1430423.1"/>
    </source>
</evidence>
<feature type="compositionally biased region" description="Polar residues" evidence="1">
    <location>
        <begin position="398"/>
        <end position="410"/>
    </location>
</feature>
<dbReference type="EMBL" id="CAJNOG010001300">
    <property type="protein sequence ID" value="CAF1430423.1"/>
    <property type="molecule type" value="Genomic_DNA"/>
</dbReference>